<protein>
    <submittedName>
        <fullName evidence="2">Unannotated protein</fullName>
    </submittedName>
</protein>
<dbReference type="AlphaFoldDB" id="A0A6J7LJF3"/>
<gene>
    <name evidence="2" type="ORF">UFOPK3772_03098</name>
</gene>
<feature type="compositionally biased region" description="Low complexity" evidence="1">
    <location>
        <begin position="1"/>
        <end position="14"/>
    </location>
</feature>
<proteinExistence type="predicted"/>
<reference evidence="2" key="1">
    <citation type="submission" date="2020-05" db="EMBL/GenBank/DDBJ databases">
        <authorList>
            <person name="Chiriac C."/>
            <person name="Salcher M."/>
            <person name="Ghai R."/>
            <person name="Kavagutti S V."/>
        </authorList>
    </citation>
    <scope>NUCLEOTIDE SEQUENCE</scope>
</reference>
<feature type="region of interest" description="Disordered" evidence="1">
    <location>
        <begin position="1"/>
        <end position="46"/>
    </location>
</feature>
<evidence type="ECO:0000256" key="1">
    <source>
        <dbReference type="SAM" id="MobiDB-lite"/>
    </source>
</evidence>
<accession>A0A6J7LJF3</accession>
<sequence>MPSTSISTPESTPSVDRLTLGVSTTREGATTSTPPFMIGCSASSED</sequence>
<evidence type="ECO:0000313" key="2">
    <source>
        <dbReference type="EMBL" id="CAB4968401.1"/>
    </source>
</evidence>
<feature type="compositionally biased region" description="Polar residues" evidence="1">
    <location>
        <begin position="21"/>
        <end position="34"/>
    </location>
</feature>
<name>A0A6J7LJF3_9ZZZZ</name>
<organism evidence="2">
    <name type="scientific">freshwater metagenome</name>
    <dbReference type="NCBI Taxonomy" id="449393"/>
    <lineage>
        <taxon>unclassified sequences</taxon>
        <taxon>metagenomes</taxon>
        <taxon>ecological metagenomes</taxon>
    </lineage>
</organism>
<dbReference type="EMBL" id="CAFBNE010000156">
    <property type="protein sequence ID" value="CAB4968401.1"/>
    <property type="molecule type" value="Genomic_DNA"/>
</dbReference>